<reference evidence="3" key="2">
    <citation type="submission" date="2020-11" db="EMBL/GenBank/DDBJ databases">
        <authorList>
            <consortium name="DOE Joint Genome Institute"/>
            <person name="Kuo A."/>
            <person name="Miyauchi S."/>
            <person name="Kiss E."/>
            <person name="Drula E."/>
            <person name="Kohler A."/>
            <person name="Sanchez-Garcia M."/>
            <person name="Andreopoulos B."/>
            <person name="Barry K.W."/>
            <person name="Bonito G."/>
            <person name="Buee M."/>
            <person name="Carver A."/>
            <person name="Chen C."/>
            <person name="Cichocki N."/>
            <person name="Clum A."/>
            <person name="Culley D."/>
            <person name="Crous P.W."/>
            <person name="Fauchery L."/>
            <person name="Girlanda M."/>
            <person name="Hayes R."/>
            <person name="Keri Z."/>
            <person name="Labutti K."/>
            <person name="Lipzen A."/>
            <person name="Lombard V."/>
            <person name="Magnuson J."/>
            <person name="Maillard F."/>
            <person name="Morin E."/>
            <person name="Murat C."/>
            <person name="Nolan M."/>
            <person name="Ohm R."/>
            <person name="Pangilinan J."/>
            <person name="Pereira M."/>
            <person name="Perotto S."/>
            <person name="Peter M."/>
            <person name="Riley R."/>
            <person name="Sitrit Y."/>
            <person name="Stielow B."/>
            <person name="Szollosi G."/>
            <person name="Zifcakova L."/>
            <person name="Stursova M."/>
            <person name="Spatafora J.W."/>
            <person name="Tedersoo L."/>
            <person name="Vaario L.-M."/>
            <person name="Yamada A."/>
            <person name="Yan M."/>
            <person name="Wang P."/>
            <person name="Xu J."/>
            <person name="Bruns T."/>
            <person name="Baldrian P."/>
            <person name="Vilgalys R."/>
            <person name="Henrissat B."/>
            <person name="Grigoriev I.V."/>
            <person name="Hibbett D."/>
            <person name="Nagy L.G."/>
            <person name="Martin F.M."/>
        </authorList>
    </citation>
    <scope>NUCLEOTIDE SEQUENCE</scope>
    <source>
        <strain evidence="3">UH-Tt-Lm1</strain>
    </source>
</reference>
<sequence>MAFRNFIIICATFAVALAQSTELQLEAIEAHFQNAELVPVPIPVFDPTAVLTANFQGLGDITPGQLISQDQVANSPNLTLTPANSTITLNGNYTVAMIDPGAVGSDQSQGQNRHWLVNGATIVDNKVNFDGATTITAYAGPAPPAGSGPHRYTIVIYTQGANFAPPQNLSSLVPGVELFDFPSYVKSTNLGPLVAGIYYQVEVGTATASIPATSSVISSTLPAANPSSSGKPSGTSSGSKPTGTTGNTSGAMGNLVSGSLLGITVVLSYIML</sequence>
<dbReference type="Pfam" id="PF01161">
    <property type="entry name" value="PBP"/>
    <property type="match status" value="1"/>
</dbReference>
<dbReference type="CDD" id="cd00866">
    <property type="entry name" value="PEBP_euk"/>
    <property type="match status" value="1"/>
</dbReference>
<dbReference type="PANTHER" id="PTHR11362:SF140">
    <property type="entry name" value="PEBP-LIKE PROTEIN"/>
    <property type="match status" value="1"/>
</dbReference>
<dbReference type="EMBL" id="WIUZ02000001">
    <property type="protein sequence ID" value="KAF9792422.1"/>
    <property type="molecule type" value="Genomic_DNA"/>
</dbReference>
<protein>
    <submittedName>
        <fullName evidence="3">Phosphatidylethanolamine-binding protein</fullName>
    </submittedName>
</protein>
<evidence type="ECO:0000313" key="4">
    <source>
        <dbReference type="Proteomes" id="UP000736335"/>
    </source>
</evidence>
<feature type="signal peptide" evidence="2">
    <location>
        <begin position="1"/>
        <end position="18"/>
    </location>
</feature>
<dbReference type="OrthoDB" id="2506647at2759"/>
<comment type="caution">
    <text evidence="3">The sequence shown here is derived from an EMBL/GenBank/DDBJ whole genome shotgun (WGS) entry which is preliminary data.</text>
</comment>
<evidence type="ECO:0000256" key="2">
    <source>
        <dbReference type="SAM" id="SignalP"/>
    </source>
</evidence>
<reference evidence="3" key="1">
    <citation type="journal article" date="2020" name="Nat. Commun.">
        <title>Large-scale genome sequencing of mycorrhizal fungi provides insights into the early evolution of symbiotic traits.</title>
        <authorList>
            <person name="Miyauchi S."/>
            <person name="Kiss E."/>
            <person name="Kuo A."/>
            <person name="Drula E."/>
            <person name="Kohler A."/>
            <person name="Sanchez-Garcia M."/>
            <person name="Morin E."/>
            <person name="Andreopoulos B."/>
            <person name="Barry K.W."/>
            <person name="Bonito G."/>
            <person name="Buee M."/>
            <person name="Carver A."/>
            <person name="Chen C."/>
            <person name="Cichocki N."/>
            <person name="Clum A."/>
            <person name="Culley D."/>
            <person name="Crous P.W."/>
            <person name="Fauchery L."/>
            <person name="Girlanda M."/>
            <person name="Hayes R.D."/>
            <person name="Keri Z."/>
            <person name="LaButti K."/>
            <person name="Lipzen A."/>
            <person name="Lombard V."/>
            <person name="Magnuson J."/>
            <person name="Maillard F."/>
            <person name="Murat C."/>
            <person name="Nolan M."/>
            <person name="Ohm R.A."/>
            <person name="Pangilinan J."/>
            <person name="Pereira M.F."/>
            <person name="Perotto S."/>
            <person name="Peter M."/>
            <person name="Pfister S."/>
            <person name="Riley R."/>
            <person name="Sitrit Y."/>
            <person name="Stielow J.B."/>
            <person name="Szollosi G."/>
            <person name="Zifcakova L."/>
            <person name="Stursova M."/>
            <person name="Spatafora J.W."/>
            <person name="Tedersoo L."/>
            <person name="Vaario L.M."/>
            <person name="Yamada A."/>
            <person name="Yan M."/>
            <person name="Wang P."/>
            <person name="Xu J."/>
            <person name="Bruns T."/>
            <person name="Baldrian P."/>
            <person name="Vilgalys R."/>
            <person name="Dunand C."/>
            <person name="Henrissat B."/>
            <person name="Grigoriev I.V."/>
            <person name="Hibbett D."/>
            <person name="Nagy L.G."/>
            <person name="Martin F.M."/>
        </authorList>
    </citation>
    <scope>NUCLEOTIDE SEQUENCE</scope>
    <source>
        <strain evidence="3">UH-Tt-Lm1</strain>
    </source>
</reference>
<accession>A0A9P6LC66</accession>
<feature type="chain" id="PRO_5040287557" evidence="2">
    <location>
        <begin position="19"/>
        <end position="272"/>
    </location>
</feature>
<dbReference type="SUPFAM" id="SSF49777">
    <property type="entry name" value="PEBP-like"/>
    <property type="match status" value="1"/>
</dbReference>
<dbReference type="InterPro" id="IPR036610">
    <property type="entry name" value="PEBP-like_sf"/>
</dbReference>
<keyword evidence="4" id="KW-1185">Reference proteome</keyword>
<gene>
    <name evidence="3" type="ORF">BJ322DRAFT_1029163</name>
</gene>
<dbReference type="AlphaFoldDB" id="A0A9P6LC66"/>
<proteinExistence type="predicted"/>
<dbReference type="Gene3D" id="3.90.280.10">
    <property type="entry name" value="PEBP-like"/>
    <property type="match status" value="1"/>
</dbReference>
<evidence type="ECO:0000256" key="1">
    <source>
        <dbReference type="SAM" id="MobiDB-lite"/>
    </source>
</evidence>
<organism evidence="3 4">
    <name type="scientific">Thelephora terrestris</name>
    <dbReference type="NCBI Taxonomy" id="56493"/>
    <lineage>
        <taxon>Eukaryota</taxon>
        <taxon>Fungi</taxon>
        <taxon>Dikarya</taxon>
        <taxon>Basidiomycota</taxon>
        <taxon>Agaricomycotina</taxon>
        <taxon>Agaricomycetes</taxon>
        <taxon>Thelephorales</taxon>
        <taxon>Thelephoraceae</taxon>
        <taxon>Thelephora</taxon>
    </lineage>
</organism>
<evidence type="ECO:0000313" key="3">
    <source>
        <dbReference type="EMBL" id="KAF9792422.1"/>
    </source>
</evidence>
<dbReference type="Proteomes" id="UP000736335">
    <property type="component" value="Unassembled WGS sequence"/>
</dbReference>
<feature type="compositionally biased region" description="Low complexity" evidence="1">
    <location>
        <begin position="225"/>
        <end position="250"/>
    </location>
</feature>
<dbReference type="InterPro" id="IPR008914">
    <property type="entry name" value="PEBP"/>
</dbReference>
<keyword evidence="2" id="KW-0732">Signal</keyword>
<dbReference type="InterPro" id="IPR035810">
    <property type="entry name" value="PEBP_euk"/>
</dbReference>
<dbReference type="PANTHER" id="PTHR11362">
    <property type="entry name" value="PHOSPHATIDYLETHANOLAMINE-BINDING PROTEIN"/>
    <property type="match status" value="1"/>
</dbReference>
<feature type="region of interest" description="Disordered" evidence="1">
    <location>
        <begin position="221"/>
        <end position="250"/>
    </location>
</feature>
<name>A0A9P6LC66_9AGAM</name>